<reference evidence="2" key="1">
    <citation type="submission" date="2022-11" db="UniProtKB">
        <authorList>
            <consortium name="WormBaseParasite"/>
        </authorList>
    </citation>
    <scope>IDENTIFICATION</scope>
</reference>
<evidence type="ECO:0000313" key="1">
    <source>
        <dbReference type="Proteomes" id="UP000887577"/>
    </source>
</evidence>
<organism evidence="1 2">
    <name type="scientific">Panagrolaimus superbus</name>
    <dbReference type="NCBI Taxonomy" id="310955"/>
    <lineage>
        <taxon>Eukaryota</taxon>
        <taxon>Metazoa</taxon>
        <taxon>Ecdysozoa</taxon>
        <taxon>Nematoda</taxon>
        <taxon>Chromadorea</taxon>
        <taxon>Rhabditida</taxon>
        <taxon>Tylenchina</taxon>
        <taxon>Panagrolaimomorpha</taxon>
        <taxon>Panagrolaimoidea</taxon>
        <taxon>Panagrolaimidae</taxon>
        <taxon>Panagrolaimus</taxon>
    </lineage>
</organism>
<name>A0A914YHS5_9BILA</name>
<dbReference type="Proteomes" id="UP000887577">
    <property type="component" value="Unplaced"/>
</dbReference>
<proteinExistence type="predicted"/>
<keyword evidence="1" id="KW-1185">Reference proteome</keyword>
<evidence type="ECO:0000313" key="2">
    <source>
        <dbReference type="WBParaSite" id="PSU_v2.g19030.t1"/>
    </source>
</evidence>
<protein>
    <submittedName>
        <fullName evidence="2">Uncharacterized protein</fullName>
    </submittedName>
</protein>
<dbReference type="AlphaFoldDB" id="A0A914YHS5"/>
<sequence>MERLTPLVSVCATDNRYTYYNGNDNPDWSTAGAISAGTWDRSNCASPCICSDTNCYVPQDTAGYDPVNDPAIVLYPYCSSGSSCFIAAVLVTDGALTNYVDSTDTVTAENQYDVDYNVNPVTDPSYVKVTKIGCNGCPVAT</sequence>
<accession>A0A914YHS5</accession>
<dbReference type="WBParaSite" id="PSU_v2.g19030.t1">
    <property type="protein sequence ID" value="PSU_v2.g19030.t1"/>
    <property type="gene ID" value="PSU_v2.g19030"/>
</dbReference>